<dbReference type="Proteomes" id="UP000299102">
    <property type="component" value="Unassembled WGS sequence"/>
</dbReference>
<evidence type="ECO:0000313" key="3">
    <source>
        <dbReference type="Proteomes" id="UP000299102"/>
    </source>
</evidence>
<reference evidence="2 3" key="1">
    <citation type="journal article" date="2019" name="Commun. Biol.">
        <title>The bagworm genome reveals a unique fibroin gene that provides high tensile strength.</title>
        <authorList>
            <person name="Kono N."/>
            <person name="Nakamura H."/>
            <person name="Ohtoshi R."/>
            <person name="Tomita M."/>
            <person name="Numata K."/>
            <person name="Arakawa K."/>
        </authorList>
    </citation>
    <scope>NUCLEOTIDE SEQUENCE [LARGE SCALE GENOMIC DNA]</scope>
</reference>
<evidence type="ECO:0000256" key="1">
    <source>
        <dbReference type="SAM" id="MobiDB-lite"/>
    </source>
</evidence>
<keyword evidence="3" id="KW-1185">Reference proteome</keyword>
<evidence type="ECO:0000313" key="2">
    <source>
        <dbReference type="EMBL" id="GBP16337.1"/>
    </source>
</evidence>
<accession>A0A4C1TQT7</accession>
<organism evidence="2 3">
    <name type="scientific">Eumeta variegata</name>
    <name type="common">Bagworm moth</name>
    <name type="synonym">Eumeta japonica</name>
    <dbReference type="NCBI Taxonomy" id="151549"/>
    <lineage>
        <taxon>Eukaryota</taxon>
        <taxon>Metazoa</taxon>
        <taxon>Ecdysozoa</taxon>
        <taxon>Arthropoda</taxon>
        <taxon>Hexapoda</taxon>
        <taxon>Insecta</taxon>
        <taxon>Pterygota</taxon>
        <taxon>Neoptera</taxon>
        <taxon>Endopterygota</taxon>
        <taxon>Lepidoptera</taxon>
        <taxon>Glossata</taxon>
        <taxon>Ditrysia</taxon>
        <taxon>Tineoidea</taxon>
        <taxon>Psychidae</taxon>
        <taxon>Oiketicinae</taxon>
        <taxon>Eumeta</taxon>
    </lineage>
</organism>
<proteinExistence type="predicted"/>
<sequence>MLQYYKGERKPKRLTSTNETSQLKRWHEMSREAEYNHRSSKGKAEINTTRILRQGARYRLSDNSVDQSETH</sequence>
<dbReference type="AlphaFoldDB" id="A0A4C1TQT7"/>
<feature type="compositionally biased region" description="Polar residues" evidence="1">
    <location>
        <begin position="14"/>
        <end position="23"/>
    </location>
</feature>
<comment type="caution">
    <text evidence="2">The sequence shown here is derived from an EMBL/GenBank/DDBJ whole genome shotgun (WGS) entry which is preliminary data.</text>
</comment>
<feature type="compositionally biased region" description="Basic and acidic residues" evidence="1">
    <location>
        <begin position="25"/>
        <end position="37"/>
    </location>
</feature>
<name>A0A4C1TQT7_EUMVA</name>
<feature type="region of interest" description="Disordered" evidence="1">
    <location>
        <begin position="1"/>
        <end position="50"/>
    </location>
</feature>
<gene>
    <name evidence="2" type="ORF">EVAR_9930_1</name>
</gene>
<dbReference type="EMBL" id="BGZK01000079">
    <property type="protein sequence ID" value="GBP16337.1"/>
    <property type="molecule type" value="Genomic_DNA"/>
</dbReference>
<protein>
    <submittedName>
        <fullName evidence="2">Uncharacterized protein</fullName>
    </submittedName>
</protein>